<gene>
    <name evidence="1" type="ORF">SBA1_550024</name>
</gene>
<sequence>MKDQNYSALRLYFRGLFQYGDLHEGQTLGSPTVFFRGIHSWEQRLHLYPFCLTVTIAMNGIIYSPVIDCQVDFA</sequence>
<reference evidence="2" key="1">
    <citation type="submission" date="2018-02" db="EMBL/GenBank/DDBJ databases">
        <authorList>
            <person name="Hausmann B."/>
        </authorList>
    </citation>
    <scope>NUCLEOTIDE SEQUENCE [LARGE SCALE GENOMIC DNA]</scope>
    <source>
        <strain evidence="2">Peat soil MAG SbA1</strain>
    </source>
</reference>
<evidence type="ECO:0000313" key="2">
    <source>
        <dbReference type="Proteomes" id="UP000238701"/>
    </source>
</evidence>
<name>A0A2U3KYM4_9BACT</name>
<organism evidence="1 2">
    <name type="scientific">Candidatus Sulfotelmatobacter kueseliae</name>
    <dbReference type="NCBI Taxonomy" id="2042962"/>
    <lineage>
        <taxon>Bacteria</taxon>
        <taxon>Pseudomonadati</taxon>
        <taxon>Acidobacteriota</taxon>
        <taxon>Terriglobia</taxon>
        <taxon>Terriglobales</taxon>
        <taxon>Candidatus Korobacteraceae</taxon>
        <taxon>Candidatus Sulfotelmatobacter</taxon>
    </lineage>
</organism>
<evidence type="ECO:0000313" key="1">
    <source>
        <dbReference type="EMBL" id="SPF44659.1"/>
    </source>
</evidence>
<dbReference type="Proteomes" id="UP000238701">
    <property type="component" value="Unassembled WGS sequence"/>
</dbReference>
<proteinExistence type="predicted"/>
<dbReference type="EMBL" id="OMOD01000150">
    <property type="protein sequence ID" value="SPF44659.1"/>
    <property type="molecule type" value="Genomic_DNA"/>
</dbReference>
<dbReference type="AlphaFoldDB" id="A0A2U3KYM4"/>
<accession>A0A2U3KYM4</accession>
<protein>
    <submittedName>
        <fullName evidence="1">Uncharacterized protein</fullName>
    </submittedName>
</protein>